<evidence type="ECO:0000256" key="2">
    <source>
        <dbReference type="ARBA" id="ARBA00006966"/>
    </source>
</evidence>
<dbReference type="NCBIfam" id="NF041359">
    <property type="entry name" value="GntG_guanitoxin"/>
    <property type="match status" value="1"/>
</dbReference>
<dbReference type="RefSeq" id="WP_092589023.1">
    <property type="nucleotide sequence ID" value="NZ_FMWL01000001.1"/>
</dbReference>
<name>A0A1G5RQK5_9FIRM</name>
<organism evidence="7 8">
    <name type="scientific">Acidaminobacter hydrogenoformans DSM 2784</name>
    <dbReference type="NCBI Taxonomy" id="1120920"/>
    <lineage>
        <taxon>Bacteria</taxon>
        <taxon>Bacillati</taxon>
        <taxon>Bacillota</taxon>
        <taxon>Clostridia</taxon>
        <taxon>Peptostreptococcales</taxon>
        <taxon>Acidaminobacteraceae</taxon>
        <taxon>Acidaminobacter</taxon>
    </lineage>
</organism>
<dbReference type="GO" id="GO:0006567">
    <property type="term" value="P:L-threonine catabolic process"/>
    <property type="evidence" value="ECO:0007669"/>
    <property type="project" value="TreeGrafter"/>
</dbReference>
<feature type="modified residue" description="N6-(pyridoxal phosphate)lysine" evidence="5">
    <location>
        <position position="202"/>
    </location>
</feature>
<keyword evidence="4" id="KW-0456">Lyase</keyword>
<evidence type="ECO:0000256" key="4">
    <source>
        <dbReference type="ARBA" id="ARBA00023239"/>
    </source>
</evidence>
<dbReference type="InterPro" id="IPR023603">
    <property type="entry name" value="Low_specificity_L-TA-like"/>
</dbReference>
<dbReference type="PANTHER" id="PTHR48097">
    <property type="entry name" value="L-THREONINE ALDOLASE-RELATED"/>
    <property type="match status" value="1"/>
</dbReference>
<keyword evidence="3" id="KW-0663">Pyridoxal phosphate</keyword>
<accession>A0A1G5RQK5</accession>
<proteinExistence type="inferred from homology"/>
<dbReference type="GO" id="GO:0008732">
    <property type="term" value="F:L-allo-threonine aldolase activity"/>
    <property type="evidence" value="ECO:0007669"/>
    <property type="project" value="TreeGrafter"/>
</dbReference>
<dbReference type="FunFam" id="3.40.640.10:FF:000030">
    <property type="entry name" value="Low-specificity L-threonine aldolase"/>
    <property type="match status" value="1"/>
</dbReference>
<dbReference type="PIRSF" id="PIRSF017617">
    <property type="entry name" value="Thr_aldolase"/>
    <property type="match status" value="1"/>
</dbReference>
<dbReference type="GO" id="GO:0006545">
    <property type="term" value="P:glycine biosynthetic process"/>
    <property type="evidence" value="ECO:0007669"/>
    <property type="project" value="TreeGrafter"/>
</dbReference>
<dbReference type="InterPro" id="IPR015422">
    <property type="entry name" value="PyrdxlP-dep_Trfase_small"/>
</dbReference>
<evidence type="ECO:0000256" key="5">
    <source>
        <dbReference type="PIRSR" id="PIRSR017617-1"/>
    </source>
</evidence>
<dbReference type="Pfam" id="PF01212">
    <property type="entry name" value="Beta_elim_lyase"/>
    <property type="match status" value="1"/>
</dbReference>
<dbReference type="GO" id="GO:0005829">
    <property type="term" value="C:cytosol"/>
    <property type="evidence" value="ECO:0007669"/>
    <property type="project" value="TreeGrafter"/>
</dbReference>
<dbReference type="OrthoDB" id="9774495at2"/>
<evidence type="ECO:0000259" key="6">
    <source>
        <dbReference type="Pfam" id="PF01212"/>
    </source>
</evidence>
<dbReference type="InterPro" id="IPR015421">
    <property type="entry name" value="PyrdxlP-dep_Trfase_major"/>
</dbReference>
<reference evidence="7 8" key="1">
    <citation type="submission" date="2016-10" db="EMBL/GenBank/DDBJ databases">
        <authorList>
            <person name="de Groot N.N."/>
        </authorList>
    </citation>
    <scope>NUCLEOTIDE SEQUENCE [LARGE SCALE GENOMIC DNA]</scope>
    <source>
        <strain evidence="7 8">DSM 2784</strain>
    </source>
</reference>
<protein>
    <submittedName>
        <fullName evidence="7">L-threonine aldolase</fullName>
    </submittedName>
</protein>
<dbReference type="STRING" id="1120920.SAMN03080599_00203"/>
<evidence type="ECO:0000256" key="3">
    <source>
        <dbReference type="ARBA" id="ARBA00022898"/>
    </source>
</evidence>
<dbReference type="InterPro" id="IPR015424">
    <property type="entry name" value="PyrdxlP-dep_Trfase"/>
</dbReference>
<dbReference type="SUPFAM" id="SSF53383">
    <property type="entry name" value="PLP-dependent transferases"/>
    <property type="match status" value="1"/>
</dbReference>
<evidence type="ECO:0000313" key="7">
    <source>
        <dbReference type="EMBL" id="SCZ76372.1"/>
    </source>
</evidence>
<evidence type="ECO:0000256" key="1">
    <source>
        <dbReference type="ARBA" id="ARBA00001933"/>
    </source>
</evidence>
<dbReference type="Gene3D" id="3.90.1150.10">
    <property type="entry name" value="Aspartate Aminotransferase, domain 1"/>
    <property type="match status" value="1"/>
</dbReference>
<gene>
    <name evidence="7" type="ORF">SAMN03080599_00203</name>
</gene>
<dbReference type="EMBL" id="FMWL01000001">
    <property type="protein sequence ID" value="SCZ76372.1"/>
    <property type="molecule type" value="Genomic_DNA"/>
</dbReference>
<feature type="domain" description="Aromatic amino acid beta-eliminating lyase/threonine aldolase" evidence="6">
    <location>
        <begin position="6"/>
        <end position="288"/>
    </location>
</feature>
<dbReference type="Gene3D" id="3.40.640.10">
    <property type="entry name" value="Type I PLP-dependent aspartate aminotransferase-like (Major domain)"/>
    <property type="match status" value="1"/>
</dbReference>
<evidence type="ECO:0000313" key="8">
    <source>
        <dbReference type="Proteomes" id="UP000199208"/>
    </source>
</evidence>
<dbReference type="PANTHER" id="PTHR48097:SF9">
    <property type="entry name" value="L-THREONINE ALDOLASE"/>
    <property type="match status" value="1"/>
</dbReference>
<comment type="cofactor">
    <cofactor evidence="1">
        <name>pyridoxal 5'-phosphate</name>
        <dbReference type="ChEBI" id="CHEBI:597326"/>
    </cofactor>
</comment>
<sequence>MNNFIDLRSDTVTQPTKSMREAMYNADVGDDILGEDSTVKKLESMSAEILGKESALFVTSGTMGNQLAVMAMANRGEEVLIGDSSHIFNLEVGGLAALSQVQTRSFPIPEGVYDLNYLEEHIQPKAIQTPKTALICLENTNNLNAGMVVPQANLDHVYQLAKDKGIFVHMDGARIFNASVKTGIPVSRIVSGADTVMFALTKGLSAPFGAILAGNEETINKARWLKQRIGGGYRQAGFLAAPGIVALESMISRLEEDHENALYLGNELSKIEGLYVDTGRIHTNIVVASLKGLSLEIDQLIQDLLDVNIKVKKISKSSFRMVTHYGITRNEIQIASKSIRDIISNKIM</sequence>
<comment type="similarity">
    <text evidence="2">Belongs to the threonine aldolase family.</text>
</comment>
<dbReference type="Proteomes" id="UP000199208">
    <property type="component" value="Unassembled WGS sequence"/>
</dbReference>
<dbReference type="InterPro" id="IPR001597">
    <property type="entry name" value="ArAA_b-elim_lyase/Thr_aldolase"/>
</dbReference>
<dbReference type="AlphaFoldDB" id="A0A1G5RQK5"/>
<keyword evidence="8" id="KW-1185">Reference proteome</keyword>